<dbReference type="KEGG" id="vg:30999348"/>
<dbReference type="EMBL" id="KY355735">
    <property type="protein sequence ID" value="APZ76222.1"/>
    <property type="molecule type" value="Genomic_DNA"/>
</dbReference>
<evidence type="ECO:0000313" key="2">
    <source>
        <dbReference type="Proteomes" id="UP000202182"/>
    </source>
</evidence>
<dbReference type="OrthoDB" id="7086at10239"/>
<evidence type="ECO:0000313" key="1">
    <source>
        <dbReference type="EMBL" id="APZ76222.1"/>
    </source>
</evidence>
<gene>
    <name evidence="1" type="primary">ORF7</name>
    <name evidence="1" type="ORF">MRV_0011</name>
</gene>
<keyword evidence="2" id="KW-1185">Reference proteome</keyword>
<sequence length="372" mass="42121">MVVGTFDIRDTLPATLIISSPSCPCETDRYGTYGMYAVSWLPEELNKSMICAAEVVNTFKYGLNDEQLHDFLKKADGRRLALPWPVGSYLVFKDWKFPTVGGWVCSATAEPWMKWYRHILAQVCCSEDMVPLGFITDSVTATEPTSRRTYWVFYGVRTGTLYSSIPNYPGIGIWTIGANFNVLTTLGLVWMSSIYEDVTVSIAHRAFVDGCDIHEMKEPDFVKNFLSFIRSHEGEPYDLDYPSGFQFWFGTGITKTGDEDIILPNTKARATYIGWFGPTRFSGGGQLIVTGRVYIGSRCGSIYAKDEESKAIYQIASNVDHFICAGIRFFFENHQFAADDNLHKSVKCPVCEMYRQNRTSDQVNDRLKPRFT</sequence>
<organism evidence="1">
    <name type="scientific">Murid betaherpesvirus 3</name>
    <dbReference type="NCBI Taxonomy" id="2560603"/>
    <lineage>
        <taxon>Viruses</taxon>
        <taxon>Duplodnaviria</taxon>
        <taxon>Heunggongvirae</taxon>
        <taxon>Peploviricota</taxon>
        <taxon>Herviviricetes</taxon>
        <taxon>Herpesvirales</taxon>
        <taxon>Orthoherpesviridae</taxon>
        <taxon>Betaherpesvirinae</taxon>
        <taxon>Roseolovirus</taxon>
        <taxon>Roseolovirus muridbeta3</taxon>
    </lineage>
</organism>
<name>A0A1P8VIQ5_9BETA</name>
<accession>A0A1P8VIQ5</accession>
<dbReference type="Proteomes" id="UP000202182">
    <property type="component" value="Segment"/>
</dbReference>
<proteinExistence type="predicted"/>
<reference evidence="1" key="1">
    <citation type="submission" date="2016-12" db="EMBL/GenBank/DDBJ databases">
        <title>A murine herpesvirus closely related to ubiquitous human herpesviruses causes T-cell depletion.</title>
        <authorList>
            <person name="Patel S.J."/>
            <person name="Zhao G."/>
            <person name="Penna V.R."/>
            <person name="Park E."/>
            <person name="Lauron E.J."/>
            <person name="Harvey I.B."/>
            <person name="Beatty W.L."/>
            <person name="Plougastel-Douglas B."/>
            <person name="Poursine-Laurent J."/>
            <person name="Fremont D.H."/>
            <person name="Wang D."/>
            <person name="Yokoyama W.M."/>
        </authorList>
    </citation>
    <scope>NUCLEOTIDE SEQUENCE [LARGE SCALE GENOMIC DNA]</scope>
    <source>
        <strain evidence="1">YOK1</strain>
    </source>
</reference>
<protein>
    <submittedName>
        <fullName evidence="1">Tegument protein</fullName>
    </submittedName>
</protein>